<keyword evidence="2" id="KW-1185">Reference proteome</keyword>
<gene>
    <name evidence="1" type="ORF">CU669_09220</name>
</gene>
<accession>A0A364NZ20</accession>
<proteinExistence type="predicted"/>
<protein>
    <submittedName>
        <fullName evidence="1">Uncharacterized protein</fullName>
    </submittedName>
</protein>
<dbReference type="AlphaFoldDB" id="A0A364NZ20"/>
<dbReference type="Proteomes" id="UP000251075">
    <property type="component" value="Unassembled WGS sequence"/>
</dbReference>
<dbReference type="RefSeq" id="WP_112143954.1">
    <property type="nucleotide sequence ID" value="NZ_PGTO01000005.1"/>
</dbReference>
<evidence type="ECO:0000313" key="2">
    <source>
        <dbReference type="Proteomes" id="UP000251075"/>
    </source>
</evidence>
<reference evidence="1 2" key="1">
    <citation type="submission" date="2017-11" db="EMBL/GenBank/DDBJ databases">
        <title>Draft genome sequence of magnetotactic bacterium Magnetospirillum kuznetsovii LBB-42.</title>
        <authorList>
            <person name="Grouzdev D.S."/>
            <person name="Rysina M.S."/>
            <person name="Baslerov R.V."/>
            <person name="Koziaeva V."/>
        </authorList>
    </citation>
    <scope>NUCLEOTIDE SEQUENCE [LARGE SCALE GENOMIC DNA]</scope>
    <source>
        <strain evidence="1 2">LBB-42</strain>
    </source>
</reference>
<name>A0A364NZ20_9PROT</name>
<organism evidence="1 2">
    <name type="scientific">Paramagnetospirillum kuznetsovii</name>
    <dbReference type="NCBI Taxonomy" id="2053833"/>
    <lineage>
        <taxon>Bacteria</taxon>
        <taxon>Pseudomonadati</taxon>
        <taxon>Pseudomonadota</taxon>
        <taxon>Alphaproteobacteria</taxon>
        <taxon>Rhodospirillales</taxon>
        <taxon>Magnetospirillaceae</taxon>
        <taxon>Paramagnetospirillum</taxon>
    </lineage>
</organism>
<comment type="caution">
    <text evidence="1">The sequence shown here is derived from an EMBL/GenBank/DDBJ whole genome shotgun (WGS) entry which is preliminary data.</text>
</comment>
<evidence type="ECO:0000313" key="1">
    <source>
        <dbReference type="EMBL" id="RAU22293.1"/>
    </source>
</evidence>
<sequence>MTTQTTAAATIATLISEAGNDLRGGIMDTTDLLTWAGRALTAGLSFMSPEDQQAFAVLLESGEVPSFA</sequence>
<dbReference type="EMBL" id="PGTO01000005">
    <property type="protein sequence ID" value="RAU22293.1"/>
    <property type="molecule type" value="Genomic_DNA"/>
</dbReference>